<comment type="caution">
    <text evidence="1">The sequence shown here is derived from an EMBL/GenBank/DDBJ whole genome shotgun (WGS) entry which is preliminary data.</text>
</comment>
<dbReference type="EMBL" id="CAJVCH010570925">
    <property type="protein sequence ID" value="CAG7836202.1"/>
    <property type="molecule type" value="Genomic_DNA"/>
</dbReference>
<dbReference type="Proteomes" id="UP000708208">
    <property type="component" value="Unassembled WGS sequence"/>
</dbReference>
<evidence type="ECO:0000313" key="1">
    <source>
        <dbReference type="EMBL" id="CAG7836202.1"/>
    </source>
</evidence>
<proteinExistence type="predicted"/>
<organism evidence="1 2">
    <name type="scientific">Allacma fusca</name>
    <dbReference type="NCBI Taxonomy" id="39272"/>
    <lineage>
        <taxon>Eukaryota</taxon>
        <taxon>Metazoa</taxon>
        <taxon>Ecdysozoa</taxon>
        <taxon>Arthropoda</taxon>
        <taxon>Hexapoda</taxon>
        <taxon>Collembola</taxon>
        <taxon>Symphypleona</taxon>
        <taxon>Sminthuridae</taxon>
        <taxon>Allacma</taxon>
    </lineage>
</organism>
<dbReference type="AlphaFoldDB" id="A0A8J2Q0Z6"/>
<evidence type="ECO:0000313" key="2">
    <source>
        <dbReference type="Proteomes" id="UP000708208"/>
    </source>
</evidence>
<name>A0A8J2Q0Z6_9HEXA</name>
<accession>A0A8J2Q0Z6</accession>
<protein>
    <submittedName>
        <fullName evidence="1">Uncharacterized protein</fullName>
    </submittedName>
</protein>
<gene>
    <name evidence="1" type="ORF">AFUS01_LOCUS45469</name>
</gene>
<reference evidence="1" key="1">
    <citation type="submission" date="2021-06" db="EMBL/GenBank/DDBJ databases">
        <authorList>
            <person name="Hodson N. C."/>
            <person name="Mongue J. A."/>
            <person name="Jaron S. K."/>
        </authorList>
    </citation>
    <scope>NUCLEOTIDE SEQUENCE</scope>
</reference>
<keyword evidence="2" id="KW-1185">Reference proteome</keyword>
<sequence length="183" mass="19661">MNGFWERGLNNGFNNLQRSSVEPIALKMTLRLFILASCLIALSVSDEGANLGRGIAIPILCAGEPIKLHLVDTIAKECHFELPKGRTAGKECPASCVQQKIGLMNDKFEVINNAEELANNLAKSGIYPSHAAKVAAEAIIKANCNEKIEHSRQCNDHLNFGDCVVTATLTACGLSVDAIAGYH</sequence>